<dbReference type="InterPro" id="IPR044668">
    <property type="entry name" value="PuuD-like"/>
</dbReference>
<dbReference type="PANTHER" id="PTHR43235:SF1">
    <property type="entry name" value="GLUTAMINE AMIDOTRANSFERASE PB2B2.05-RELATED"/>
    <property type="match status" value="1"/>
</dbReference>
<dbReference type="PANTHER" id="PTHR43235">
    <property type="entry name" value="GLUTAMINE AMIDOTRANSFERASE PB2B2.05-RELATED"/>
    <property type="match status" value="1"/>
</dbReference>
<dbReference type="InterPro" id="IPR029062">
    <property type="entry name" value="Class_I_gatase-like"/>
</dbReference>
<dbReference type="Proteomes" id="UP000626210">
    <property type="component" value="Unassembled WGS sequence"/>
</dbReference>
<comment type="caution">
    <text evidence="1">The sequence shown here is derived from an EMBL/GenBank/DDBJ whole genome shotgun (WGS) entry which is preliminary data.</text>
</comment>
<protein>
    <submittedName>
        <fullName evidence="1">Glutamine amidotransferase</fullName>
    </submittedName>
</protein>
<sequence>MSTNRPSTPRNPPIVLVPACSKMLGHHPFQAAGQKYLDAVRLAGCLPLVVPAAQPEEVDALLALADGVFLTGSVSNTHPRHFGEEVHDASLPLDEARDAWTLPVVREVLRRGMPLFAICRGLQETNVALGGSLYQAVQEQPGFMDHRARDEDPVDVQYGPVHAVRVLPGGVLHAVLGLDDIQVNSLHGQGIRRLADGLRAEALAPDGLIEAFSVPQSSGFSLCVQWHPEWQASANPVSRKLLTAFGRACQAWRAGHHRHEDDDLAPET</sequence>
<dbReference type="InterPro" id="IPR011697">
    <property type="entry name" value="Peptidase_C26"/>
</dbReference>
<keyword evidence="2" id="KW-1185">Reference proteome</keyword>
<organism evidence="1 2">
    <name type="scientific">Pseudorhodoferax aquiterrae</name>
    <dbReference type="NCBI Taxonomy" id="747304"/>
    <lineage>
        <taxon>Bacteria</taxon>
        <taxon>Pseudomonadati</taxon>
        <taxon>Pseudomonadota</taxon>
        <taxon>Betaproteobacteria</taxon>
        <taxon>Burkholderiales</taxon>
        <taxon>Comamonadaceae</taxon>
    </lineage>
</organism>
<dbReference type="SUPFAM" id="SSF52317">
    <property type="entry name" value="Class I glutamine amidotransferase-like"/>
    <property type="match status" value="1"/>
</dbReference>
<keyword evidence="1" id="KW-0315">Glutamine amidotransferase</keyword>
<accession>A0ABQ3G9L0</accession>
<reference evidence="2" key="1">
    <citation type="journal article" date="2019" name="Int. J. Syst. Evol. Microbiol.">
        <title>The Global Catalogue of Microorganisms (GCM) 10K type strain sequencing project: providing services to taxonomists for standard genome sequencing and annotation.</title>
        <authorList>
            <consortium name="The Broad Institute Genomics Platform"/>
            <consortium name="The Broad Institute Genome Sequencing Center for Infectious Disease"/>
            <person name="Wu L."/>
            <person name="Ma J."/>
        </authorList>
    </citation>
    <scope>NUCLEOTIDE SEQUENCE [LARGE SCALE GENOMIC DNA]</scope>
    <source>
        <strain evidence="2">KCTC 23314</strain>
    </source>
</reference>
<dbReference type="CDD" id="cd01745">
    <property type="entry name" value="GATase1_2"/>
    <property type="match status" value="1"/>
</dbReference>
<dbReference type="RefSeq" id="WP_189689700.1">
    <property type="nucleotide sequence ID" value="NZ_BMYK01000023.1"/>
</dbReference>
<dbReference type="Pfam" id="PF07722">
    <property type="entry name" value="Peptidase_C26"/>
    <property type="match status" value="1"/>
</dbReference>
<evidence type="ECO:0000313" key="2">
    <source>
        <dbReference type="Proteomes" id="UP000626210"/>
    </source>
</evidence>
<dbReference type="Gene3D" id="3.40.50.880">
    <property type="match status" value="1"/>
</dbReference>
<proteinExistence type="predicted"/>
<dbReference type="PROSITE" id="PS51273">
    <property type="entry name" value="GATASE_TYPE_1"/>
    <property type="match status" value="1"/>
</dbReference>
<gene>
    <name evidence="1" type="primary">spuA</name>
    <name evidence="1" type="ORF">GCM10007320_51080</name>
</gene>
<name>A0ABQ3G9L0_9BURK</name>
<dbReference type="EMBL" id="BMYK01000023">
    <property type="protein sequence ID" value="GHC96842.1"/>
    <property type="molecule type" value="Genomic_DNA"/>
</dbReference>
<evidence type="ECO:0000313" key="1">
    <source>
        <dbReference type="EMBL" id="GHC96842.1"/>
    </source>
</evidence>